<reference evidence="3" key="1">
    <citation type="submission" date="2020-11" db="EMBL/GenBank/DDBJ databases">
        <authorList>
            <person name="Tran Van P."/>
        </authorList>
    </citation>
    <scope>NUCLEOTIDE SEQUENCE</scope>
</reference>
<dbReference type="InterPro" id="IPR036259">
    <property type="entry name" value="MFS_trans_sf"/>
</dbReference>
<keyword evidence="2" id="KW-0812">Transmembrane</keyword>
<feature type="transmembrane region" description="Helical" evidence="2">
    <location>
        <begin position="824"/>
        <end position="844"/>
    </location>
</feature>
<feature type="compositionally biased region" description="Basic and acidic residues" evidence="1">
    <location>
        <begin position="252"/>
        <end position="273"/>
    </location>
</feature>
<feature type="transmembrane region" description="Helical" evidence="2">
    <location>
        <begin position="883"/>
        <end position="903"/>
    </location>
</feature>
<protein>
    <submittedName>
        <fullName evidence="3">Uncharacterized protein</fullName>
    </submittedName>
</protein>
<dbReference type="PANTHER" id="PTHR11360">
    <property type="entry name" value="MONOCARBOXYLATE TRANSPORTER"/>
    <property type="match status" value="1"/>
</dbReference>
<feature type="region of interest" description="Disordered" evidence="1">
    <location>
        <begin position="237"/>
        <end position="273"/>
    </location>
</feature>
<feature type="compositionally biased region" description="Polar residues" evidence="1">
    <location>
        <begin position="306"/>
        <end position="324"/>
    </location>
</feature>
<keyword evidence="2" id="KW-0472">Membrane</keyword>
<feature type="transmembrane region" description="Helical" evidence="2">
    <location>
        <begin position="143"/>
        <end position="166"/>
    </location>
</feature>
<sequence length="987" mass="108191">MAQEQKQESLNLEEVGADVASQPGNPESIPLLKISKVATDPNLPEEQKTLANIDEILALESIAPAVFDDEDDDTDDGYPRDVDKGWAWVVLLGGFLAFSLLSGPLASYLILRFGCRITIMIGGICASIGYLGTAGAPNLGVAIFTYGILAALGLSLNFSGWVIALGTYFQQKHSIATALAMTGFGCGLFFLGPAVEACVSFYSWRGSCLINAGLALHFCVFGALVFPIVVVTQHEDEEEEQEKKESLEEEKVEEKKEDGETKGDAEKKKEAQEKEAVQQLIQFNSVTIVPGVARVPEMQPLHRRSQSASSLGPRTASSGPSSLHGSIRDIKFSPAAAYLSHSIRSLTEATRQQSQMGASSDSFMSLPAWRSNESFNGIELSFRERSQSFREEVLRHPFFRHPVANPEEMEDVDVMEDIKKMIETPIASLFSTKRRKDLEEEDEPSASVPEVVVEAKLEDVEKVKKKKKKKKFHAPYLTVPIGGAGVIEEVDENIGSTTNVEMIRRVSREVVNREPQPASKGSPDHPPAPVDPLPRISEKANEKNFGGASKPPPEASKLTKKPAELHRSDPTLATKAEATLHSKGEEATTLSAAEEQEIRGRFRITPIQDEETERAENQQLDNAVFVEISRAKSHDVEMGIRRDGSCDHIDESPLHPKQEGIGLFADASSVRPNPEIQQTTKAFDDPCRQQPVGATGSTVTSMLAECGSETHTDLGATLTALASPTLPPKGQLKPPCSHIQRQVILEQHLCDLSLLTDVRFWCFNVSGFMWIMGTLTLYVMYKDFAVSRNIEERFIYALSGIGLGDLIGRLFSGTFASWSFIDSVLIYALIQLVCGAVILYHMVIVTVEQLIFLCTAMGMCYGMQNVLLAVAPGEVYGPRNLTMVFGYILFWCGLGALVGPPVAGFLEAKYSYDAAFIFAGVSTLSGGLATLTCFFVDRHHKRRELKMRKDQHLLSLVNSPAKSPAHMPADMQDPHVETQLEKNNGKV</sequence>
<dbReference type="PANTHER" id="PTHR11360:SF310">
    <property type="entry name" value="MONOCARBOXYLATE TRANSPORTER 9-LIKE"/>
    <property type="match status" value="1"/>
</dbReference>
<feature type="compositionally biased region" description="Basic and acidic residues" evidence="1">
    <location>
        <begin position="972"/>
        <end position="987"/>
    </location>
</feature>
<gene>
    <name evidence="3" type="ORF">DSTB1V02_LOCUS8150</name>
</gene>
<dbReference type="InterPro" id="IPR050327">
    <property type="entry name" value="Proton-linked_MCT"/>
</dbReference>
<dbReference type="InterPro" id="IPR011701">
    <property type="entry name" value="MFS"/>
</dbReference>
<dbReference type="EMBL" id="LR901315">
    <property type="protein sequence ID" value="CAD7248334.1"/>
    <property type="molecule type" value="Genomic_DNA"/>
</dbReference>
<dbReference type="SUPFAM" id="SSF103473">
    <property type="entry name" value="MFS general substrate transporter"/>
    <property type="match status" value="2"/>
</dbReference>
<feature type="region of interest" description="Disordered" evidence="1">
    <location>
        <begin position="1"/>
        <end position="26"/>
    </location>
</feature>
<feature type="transmembrane region" description="Helical" evidence="2">
    <location>
        <begin position="209"/>
        <end position="231"/>
    </location>
</feature>
<name>A0A7R8XJ20_9CRUS</name>
<dbReference type="AlphaFoldDB" id="A0A7R8XJ20"/>
<dbReference type="Pfam" id="PF07690">
    <property type="entry name" value="MFS_1"/>
    <property type="match status" value="2"/>
</dbReference>
<dbReference type="GO" id="GO:0008028">
    <property type="term" value="F:monocarboxylic acid transmembrane transporter activity"/>
    <property type="evidence" value="ECO:0007669"/>
    <property type="project" value="TreeGrafter"/>
</dbReference>
<organism evidence="3">
    <name type="scientific">Darwinula stevensoni</name>
    <dbReference type="NCBI Taxonomy" id="69355"/>
    <lineage>
        <taxon>Eukaryota</taxon>
        <taxon>Metazoa</taxon>
        <taxon>Ecdysozoa</taxon>
        <taxon>Arthropoda</taxon>
        <taxon>Crustacea</taxon>
        <taxon>Oligostraca</taxon>
        <taxon>Ostracoda</taxon>
        <taxon>Podocopa</taxon>
        <taxon>Podocopida</taxon>
        <taxon>Darwinulocopina</taxon>
        <taxon>Darwinuloidea</taxon>
        <taxon>Darwinulidae</taxon>
        <taxon>Darwinula</taxon>
    </lineage>
</organism>
<feature type="transmembrane region" description="Helical" evidence="2">
    <location>
        <begin position="793"/>
        <end position="812"/>
    </location>
</feature>
<feature type="transmembrane region" description="Helical" evidence="2">
    <location>
        <begin position="117"/>
        <end position="137"/>
    </location>
</feature>
<feature type="transmembrane region" description="Helical" evidence="2">
    <location>
        <begin position="178"/>
        <end position="203"/>
    </location>
</feature>
<feature type="transmembrane region" description="Helical" evidence="2">
    <location>
        <begin position="86"/>
        <end position="110"/>
    </location>
</feature>
<dbReference type="Proteomes" id="UP000677054">
    <property type="component" value="Unassembled WGS sequence"/>
</dbReference>
<proteinExistence type="predicted"/>
<evidence type="ECO:0000256" key="2">
    <source>
        <dbReference type="SAM" id="Phobius"/>
    </source>
</evidence>
<feature type="region of interest" description="Disordered" evidence="1">
    <location>
        <begin position="301"/>
        <end position="327"/>
    </location>
</feature>
<keyword evidence="4" id="KW-1185">Reference proteome</keyword>
<dbReference type="OrthoDB" id="2213137at2759"/>
<feature type="transmembrane region" description="Helical" evidence="2">
    <location>
        <begin position="850"/>
        <end position="871"/>
    </location>
</feature>
<dbReference type="EMBL" id="CAJPEV010001798">
    <property type="protein sequence ID" value="CAG0894387.1"/>
    <property type="molecule type" value="Genomic_DNA"/>
</dbReference>
<feature type="transmembrane region" description="Helical" evidence="2">
    <location>
        <begin position="915"/>
        <end position="936"/>
    </location>
</feature>
<feature type="region of interest" description="Disordered" evidence="1">
    <location>
        <begin position="510"/>
        <end position="570"/>
    </location>
</feature>
<evidence type="ECO:0000313" key="3">
    <source>
        <dbReference type="EMBL" id="CAD7248334.1"/>
    </source>
</evidence>
<evidence type="ECO:0000256" key="1">
    <source>
        <dbReference type="SAM" id="MobiDB-lite"/>
    </source>
</evidence>
<keyword evidence="2" id="KW-1133">Transmembrane helix</keyword>
<evidence type="ECO:0000313" key="4">
    <source>
        <dbReference type="Proteomes" id="UP000677054"/>
    </source>
</evidence>
<feature type="region of interest" description="Disordered" evidence="1">
    <location>
        <begin position="962"/>
        <end position="987"/>
    </location>
</feature>
<dbReference type="Gene3D" id="1.20.1250.20">
    <property type="entry name" value="MFS general substrate transporter like domains"/>
    <property type="match status" value="2"/>
</dbReference>
<feature type="transmembrane region" description="Helical" evidence="2">
    <location>
        <begin position="761"/>
        <end position="781"/>
    </location>
</feature>
<accession>A0A7R8XJ20</accession>